<name>A0A0K8MJ21_9LACO</name>
<evidence type="ECO:0000313" key="2">
    <source>
        <dbReference type="Proteomes" id="UP000253891"/>
    </source>
</evidence>
<dbReference type="EMBL" id="DF968005">
    <property type="protein sequence ID" value="GAP00562.1"/>
    <property type="molecule type" value="Genomic_DNA"/>
</dbReference>
<dbReference type="OrthoDB" id="1655898at2"/>
<sequence length="305" mass="34776">MSIEISKLIDQAQNEYDQENYRQAADLLAEVYQEESSLQVNHSLVLALQKDQQFQLAKDYANDHINDYLQDTDLFTLYLDLLLATQNFVLAQQWVLQGPEDLDRETELGKIRAAENEAIANQGQTIAVIEKQFYHLSDEDWSGQQDRYQQGFHLPVASFTTGAKFLLVDPFATPLMRATLMADLQQLGEDGSTTYQWLDGNRYQVDFQATAPVFASKTFTDLVGALDDLVGQEDPVAYQALFDQLRLEAMLVFPRLSEGIPDPEAWVDVDLANFYQDQKPDEEPDQKQVHDLVQKAFIELAQQQL</sequence>
<protein>
    <submittedName>
        <fullName evidence="1">BS_ysoA related protein with TPR repeats</fullName>
    </submittedName>
</protein>
<accession>A0A0K8MJ21</accession>
<dbReference type="Proteomes" id="UP000253891">
    <property type="component" value="Unassembled WGS sequence"/>
</dbReference>
<dbReference type="AlphaFoldDB" id="A0A0K8MJ21"/>
<proteinExistence type="predicted"/>
<gene>
    <name evidence="1" type="ORF">FFIC_285810</name>
</gene>
<dbReference type="RefSeq" id="WP_061993846.1">
    <property type="nucleotide sequence ID" value="NZ_DF968005.1"/>
</dbReference>
<keyword evidence="2" id="KW-1185">Reference proteome</keyword>
<dbReference type="STRING" id="157463.GCA_001047075_01442"/>
<evidence type="ECO:0000313" key="1">
    <source>
        <dbReference type="EMBL" id="GAP00562.1"/>
    </source>
</evidence>
<reference evidence="1 2" key="1">
    <citation type="journal article" date="2015" name="BMC Genomics">
        <title>Comparative genomics of Fructobacillus spp. and Leuconostoc spp. reveals niche-specific evolution of Fructobacillus spp.</title>
        <authorList>
            <person name="Endo A."/>
            <person name="Tanizawa Y."/>
            <person name="Tanaka N."/>
            <person name="Maeno S."/>
            <person name="Kumar H."/>
            <person name="Shiwa Y."/>
            <person name="Okada S."/>
            <person name="Yoshikawa H."/>
            <person name="Dicks L."/>
            <person name="Nakagawa J."/>
            <person name="Arita M."/>
        </authorList>
    </citation>
    <scope>NUCLEOTIDE SEQUENCE [LARGE SCALE GENOMIC DNA]</scope>
    <source>
        <strain evidence="1 2">JCM 12225</strain>
    </source>
</reference>
<organism evidence="1 2">
    <name type="scientific">Fructobacillus ficulneus</name>
    <dbReference type="NCBI Taxonomy" id="157463"/>
    <lineage>
        <taxon>Bacteria</taxon>
        <taxon>Bacillati</taxon>
        <taxon>Bacillota</taxon>
        <taxon>Bacilli</taxon>
        <taxon>Lactobacillales</taxon>
        <taxon>Lactobacillaceae</taxon>
        <taxon>Fructobacillus</taxon>
    </lineage>
</organism>